<comment type="cofactor">
    <cofactor evidence="1">
        <name>Zn(2+)</name>
        <dbReference type="ChEBI" id="CHEBI:29105"/>
    </cofactor>
</comment>
<reference evidence="11" key="1">
    <citation type="journal article" date="2020" name="Cell">
        <title>Large-Scale Comparative Analyses of Tick Genomes Elucidate Their Genetic Diversity and Vector Capacities.</title>
        <authorList>
            <consortium name="Tick Genome and Microbiome Consortium (TIGMIC)"/>
            <person name="Jia N."/>
            <person name="Wang J."/>
            <person name="Shi W."/>
            <person name="Du L."/>
            <person name="Sun Y."/>
            <person name="Zhan W."/>
            <person name="Jiang J.F."/>
            <person name="Wang Q."/>
            <person name="Zhang B."/>
            <person name="Ji P."/>
            <person name="Bell-Sakyi L."/>
            <person name="Cui X.M."/>
            <person name="Yuan T.T."/>
            <person name="Jiang B.G."/>
            <person name="Yang W.F."/>
            <person name="Lam T.T."/>
            <person name="Chang Q.C."/>
            <person name="Ding S.J."/>
            <person name="Wang X.J."/>
            <person name="Zhu J.G."/>
            <person name="Ruan X.D."/>
            <person name="Zhao L."/>
            <person name="Wei J.T."/>
            <person name="Ye R.Z."/>
            <person name="Que T.C."/>
            <person name="Du C.H."/>
            <person name="Zhou Y.H."/>
            <person name="Cheng J.X."/>
            <person name="Dai P.F."/>
            <person name="Guo W.B."/>
            <person name="Han X.H."/>
            <person name="Huang E.J."/>
            <person name="Li L.F."/>
            <person name="Wei W."/>
            <person name="Gao Y.C."/>
            <person name="Liu J.Z."/>
            <person name="Shao H.Z."/>
            <person name="Wang X."/>
            <person name="Wang C.C."/>
            <person name="Yang T.C."/>
            <person name="Huo Q.B."/>
            <person name="Li W."/>
            <person name="Chen H.Y."/>
            <person name="Chen S.E."/>
            <person name="Zhou L.G."/>
            <person name="Ni X.B."/>
            <person name="Tian J.H."/>
            <person name="Sheng Y."/>
            <person name="Liu T."/>
            <person name="Pan Y.S."/>
            <person name="Xia L.Y."/>
            <person name="Li J."/>
            <person name="Zhao F."/>
            <person name="Cao W.C."/>
        </authorList>
    </citation>
    <scope>NUCLEOTIDE SEQUENCE</scope>
    <source>
        <strain evidence="11">Rsan-2018</strain>
    </source>
</reference>
<keyword evidence="12" id="KW-1185">Reference proteome</keyword>
<feature type="region of interest" description="Disordered" evidence="8">
    <location>
        <begin position="552"/>
        <end position="571"/>
    </location>
</feature>
<dbReference type="Gene3D" id="1.10.1380.10">
    <property type="entry name" value="Neutral endopeptidase , domain2"/>
    <property type="match status" value="1"/>
</dbReference>
<dbReference type="Pfam" id="PF05649">
    <property type="entry name" value="Peptidase_M13_N"/>
    <property type="match status" value="1"/>
</dbReference>
<evidence type="ECO:0000256" key="6">
    <source>
        <dbReference type="ARBA" id="ARBA00022833"/>
    </source>
</evidence>
<evidence type="ECO:0000256" key="3">
    <source>
        <dbReference type="ARBA" id="ARBA00022670"/>
    </source>
</evidence>
<feature type="domain" description="Peptidase M13 N-terminal" evidence="10">
    <location>
        <begin position="956"/>
        <end position="1307"/>
    </location>
</feature>
<sequence>MAQGSSGKADKARNLLISAENMEDLMSAEDNDMIKAPKNKRRRGRKKDKRDKRRERRDKRKKLNSEEAEGLEDAHEFPNGDDDYESEVTWSPPSAPSTTDEEKRELRFEMFFDMMNDELGLLRDNIESHERQLLDFAAPLVCRIPQPPKPYITQLCCCTKCCGRCCDIYGHQQKVMHPPLTADVGTDSMDADEMEDSRKKLRKRRPFTPDMELDTTGVGYGEDFGSLIPRKGLSFKADSADSADSDSESTDDFMKRSPRGTTRHLTATKVIRRKSHELRRTPTKTSVGSSSGTSTPVSDLMRKAKLARKRFAKKRLSGGQQRKSLGKQSPRLSLQDALDVPLSGGPAPLEGPNDTLGVLSGLTSPADWQSPTNNYDLLNVKARSAPQYLDISPTVVRSELLYYMEHSASPWMSGEGPLRAVQSSPIDLYSMRMTPDAQLSFARQGQFNEWPPLRPPPAQLYQDRRLPPLTAAAWDLSGKANAMAKQAKDTFDAAKVLKKASDDAFEVAMKNQYFDGRVSDQVSMSSMERGSQESMFANRSVYPLPVRMEVPQQQAWPQPQQQLQQSIPESRPVAKSILKNTASSNKSLPSRNLGLERSFESSFLEDDRSFSKPPPSLALGPKLKIKQAEAEAGGEASKSEGRPRARFANLPTETTPRKTAIRRRGSVFVSGSLLPDEDDEDENKTSSMKTASDESFTMKASAPSDAAPSNSVDAVQRLKLSISSSPNVQSKKPEMDNELEKRQDLTSPVNADISAYDGDVQSDGQPGHEHEVDEVNAVGYGPVNPTVRKASIPHNQPTGADVREASHSESLPAHVDHDETALEEGVPEYGDLQDDFGNLGPEDEVVGERAVEVPRVDQRWIILLIFLTEMHHGWFSIYSPTTSSLGPTSSHTVQTRPYPFPTPPPPEPSDITITDYPTYPPTVTETDVPQMDIYYCATAYCDKEARYLSSFVLGDPCENFYEDICVNRTRMWPQPAPGASTSTNSMIAEQIQASALWYINDDRNNDVKIARNLLSVCMHESEQARVATVKSVVGEVLGVSWPIDQSYETSLPDPWEVAGKLACELDLEPLAALSIDVHPEKAGVMIVGIDEPALFQRRSSTGAQLSDLINTSVREAVRLVTAGPEVEEISNLIMETMFTISDISSAPSVRYFGSENYRLTPLGDMQSGVKSMLDAIFFRYNILDDGTEILVKSPSYFERLRAPNAALRPRGLLNYMGYRVFLLFAAFTSSSALQEVHSILAHRPLGLRDGTRLDLCAREVEHVLPAMYARAFFRKMRNTNFDGLARVWSSKVEQVFHRGLSRLSWFREGGYGFRESVDLLLAKHKLSTTLIRYFYASWVMNNASYAAYTYQLQVRLDQVRGYSDSGVKFMRVLYGQRFAEKIEPFVGHTSSLSFPASSLDASPKYDVETKSLFVPAAVMNASVPTNGSMFAFHIARYGVRLIKGLMPVLYNDFVFSSGPFDNAPLLYTQGYDRRLRDTVKCLVGEYYRAPDILKSNFMRNMGDISPAGFSLLEQTVALTAAYWAFQELLTVKRVWRSDFRFAQLPDLSSDQLFFVYYALDNCERSDDAYQARVFDARFKLPPEERVNFPLLQMDAFKRAFGCRGRSPMATASQCSVAF</sequence>
<evidence type="ECO:0000259" key="10">
    <source>
        <dbReference type="Pfam" id="PF05649"/>
    </source>
</evidence>
<evidence type="ECO:0000256" key="8">
    <source>
        <dbReference type="SAM" id="MobiDB-lite"/>
    </source>
</evidence>
<dbReference type="InterPro" id="IPR000718">
    <property type="entry name" value="Peptidase_M13"/>
</dbReference>
<feature type="region of interest" description="Disordered" evidence="8">
    <location>
        <begin position="791"/>
        <end position="816"/>
    </location>
</feature>
<protein>
    <submittedName>
        <fullName evidence="11">Uncharacterized protein</fullName>
    </submittedName>
</protein>
<name>A0A9D4T3J0_RHISA</name>
<evidence type="ECO:0000256" key="4">
    <source>
        <dbReference type="ARBA" id="ARBA00022723"/>
    </source>
</evidence>
<dbReference type="GO" id="GO:0046872">
    <property type="term" value="F:metal ion binding"/>
    <property type="evidence" value="ECO:0007669"/>
    <property type="project" value="UniProtKB-KW"/>
</dbReference>
<evidence type="ECO:0000256" key="1">
    <source>
        <dbReference type="ARBA" id="ARBA00001947"/>
    </source>
</evidence>
<dbReference type="InterPro" id="IPR018497">
    <property type="entry name" value="Peptidase_M13_C"/>
</dbReference>
<feature type="compositionally biased region" description="Basic residues" evidence="8">
    <location>
        <begin position="37"/>
        <end position="62"/>
    </location>
</feature>
<proteinExistence type="inferred from homology"/>
<dbReference type="PANTHER" id="PTHR11733">
    <property type="entry name" value="ZINC METALLOPROTEASE FAMILY M13 NEPRILYSIN-RELATED"/>
    <property type="match status" value="1"/>
</dbReference>
<feature type="compositionally biased region" description="Low complexity" evidence="8">
    <location>
        <begin position="552"/>
        <end position="565"/>
    </location>
</feature>
<dbReference type="PANTHER" id="PTHR11733:SF241">
    <property type="entry name" value="GH26575P-RELATED"/>
    <property type="match status" value="1"/>
</dbReference>
<comment type="similarity">
    <text evidence="2">Belongs to the peptidase M13 family.</text>
</comment>
<evidence type="ECO:0000313" key="12">
    <source>
        <dbReference type="Proteomes" id="UP000821837"/>
    </source>
</evidence>
<feature type="compositionally biased region" description="Basic and acidic residues" evidence="8">
    <location>
        <begin position="731"/>
        <end position="744"/>
    </location>
</feature>
<feature type="compositionally biased region" description="Acidic residues" evidence="8">
    <location>
        <begin position="241"/>
        <end position="251"/>
    </location>
</feature>
<feature type="region of interest" description="Disordered" evidence="8">
    <location>
        <begin position="26"/>
        <end position="102"/>
    </location>
</feature>
<feature type="region of interest" description="Disordered" evidence="8">
    <location>
        <begin position="184"/>
        <end position="214"/>
    </location>
</feature>
<dbReference type="GO" id="GO:0016485">
    <property type="term" value="P:protein processing"/>
    <property type="evidence" value="ECO:0007669"/>
    <property type="project" value="TreeGrafter"/>
</dbReference>
<reference evidence="11" key="2">
    <citation type="submission" date="2021-09" db="EMBL/GenBank/DDBJ databases">
        <authorList>
            <person name="Jia N."/>
            <person name="Wang J."/>
            <person name="Shi W."/>
            <person name="Du L."/>
            <person name="Sun Y."/>
            <person name="Zhan W."/>
            <person name="Jiang J."/>
            <person name="Wang Q."/>
            <person name="Zhang B."/>
            <person name="Ji P."/>
            <person name="Sakyi L.B."/>
            <person name="Cui X."/>
            <person name="Yuan T."/>
            <person name="Jiang B."/>
            <person name="Yang W."/>
            <person name="Lam T.T.-Y."/>
            <person name="Chang Q."/>
            <person name="Ding S."/>
            <person name="Wang X."/>
            <person name="Zhu J."/>
            <person name="Ruan X."/>
            <person name="Zhao L."/>
            <person name="Wei J."/>
            <person name="Que T."/>
            <person name="Du C."/>
            <person name="Cheng J."/>
            <person name="Dai P."/>
            <person name="Han X."/>
            <person name="Huang E."/>
            <person name="Gao Y."/>
            <person name="Liu J."/>
            <person name="Shao H."/>
            <person name="Ye R."/>
            <person name="Li L."/>
            <person name="Wei W."/>
            <person name="Wang X."/>
            <person name="Wang C."/>
            <person name="Huo Q."/>
            <person name="Li W."/>
            <person name="Guo W."/>
            <person name="Chen H."/>
            <person name="Chen S."/>
            <person name="Zhou L."/>
            <person name="Zhou L."/>
            <person name="Ni X."/>
            <person name="Tian J."/>
            <person name="Zhou Y."/>
            <person name="Sheng Y."/>
            <person name="Liu T."/>
            <person name="Pan Y."/>
            <person name="Xia L."/>
            <person name="Li J."/>
            <person name="Zhao F."/>
            <person name="Cao W."/>
        </authorList>
    </citation>
    <scope>NUCLEOTIDE SEQUENCE</scope>
    <source>
        <strain evidence="11">Rsan-2018</strain>
        <tissue evidence="11">Larvae</tissue>
    </source>
</reference>
<feature type="compositionally biased region" description="Polar residues" evidence="8">
    <location>
        <begin position="685"/>
        <end position="695"/>
    </location>
</feature>
<feature type="compositionally biased region" description="Low complexity" evidence="8">
    <location>
        <begin position="283"/>
        <end position="298"/>
    </location>
</feature>
<dbReference type="GO" id="GO:0004222">
    <property type="term" value="F:metalloendopeptidase activity"/>
    <property type="evidence" value="ECO:0007669"/>
    <property type="project" value="InterPro"/>
</dbReference>
<dbReference type="VEuPathDB" id="VectorBase:RSAN_053844"/>
<feature type="region of interest" description="Disordered" evidence="8">
    <location>
        <begin position="604"/>
        <end position="755"/>
    </location>
</feature>
<evidence type="ECO:0000313" key="11">
    <source>
        <dbReference type="EMBL" id="KAH7968548.1"/>
    </source>
</evidence>
<dbReference type="InterPro" id="IPR008753">
    <property type="entry name" value="Peptidase_M13_N"/>
</dbReference>
<feature type="domain" description="Peptidase M13 C-terminal" evidence="9">
    <location>
        <begin position="1515"/>
        <end position="1616"/>
    </location>
</feature>
<dbReference type="InterPro" id="IPR024079">
    <property type="entry name" value="MetalloPept_cat_dom_sf"/>
</dbReference>
<gene>
    <name evidence="11" type="ORF">HPB52_009560</name>
</gene>
<keyword evidence="3" id="KW-0645">Protease</keyword>
<feature type="compositionally biased region" description="Low complexity" evidence="8">
    <location>
        <begin position="700"/>
        <end position="715"/>
    </location>
</feature>
<evidence type="ECO:0000256" key="5">
    <source>
        <dbReference type="ARBA" id="ARBA00022801"/>
    </source>
</evidence>
<accession>A0A9D4T3J0</accession>
<keyword evidence="7" id="KW-0482">Metalloprotease</keyword>
<keyword evidence="6" id="KW-0862">Zinc</keyword>
<dbReference type="EMBL" id="JABSTV010001248">
    <property type="protein sequence ID" value="KAH7968548.1"/>
    <property type="molecule type" value="Genomic_DNA"/>
</dbReference>
<dbReference type="Gene3D" id="3.40.390.10">
    <property type="entry name" value="Collagenase (Catalytic Domain)"/>
    <property type="match status" value="2"/>
</dbReference>
<organism evidence="11 12">
    <name type="scientific">Rhipicephalus sanguineus</name>
    <name type="common">Brown dog tick</name>
    <name type="synonym">Ixodes sanguineus</name>
    <dbReference type="NCBI Taxonomy" id="34632"/>
    <lineage>
        <taxon>Eukaryota</taxon>
        <taxon>Metazoa</taxon>
        <taxon>Ecdysozoa</taxon>
        <taxon>Arthropoda</taxon>
        <taxon>Chelicerata</taxon>
        <taxon>Arachnida</taxon>
        <taxon>Acari</taxon>
        <taxon>Parasitiformes</taxon>
        <taxon>Ixodida</taxon>
        <taxon>Ixodoidea</taxon>
        <taxon>Ixodidae</taxon>
        <taxon>Rhipicephalinae</taxon>
        <taxon>Rhipicephalus</taxon>
        <taxon>Rhipicephalus</taxon>
    </lineage>
</organism>
<evidence type="ECO:0000256" key="7">
    <source>
        <dbReference type="ARBA" id="ARBA00023049"/>
    </source>
</evidence>
<dbReference type="PROSITE" id="PS51885">
    <property type="entry name" value="NEPRILYSIN"/>
    <property type="match status" value="1"/>
</dbReference>
<feature type="compositionally biased region" description="Polar residues" evidence="8">
    <location>
        <begin position="721"/>
        <end position="730"/>
    </location>
</feature>
<keyword evidence="5" id="KW-0378">Hydrolase</keyword>
<dbReference type="Proteomes" id="UP000821837">
    <property type="component" value="Unassembled WGS sequence"/>
</dbReference>
<dbReference type="GO" id="GO:0005886">
    <property type="term" value="C:plasma membrane"/>
    <property type="evidence" value="ECO:0007669"/>
    <property type="project" value="TreeGrafter"/>
</dbReference>
<dbReference type="InterPro" id="IPR042089">
    <property type="entry name" value="Peptidase_M13_dom_2"/>
</dbReference>
<comment type="caution">
    <text evidence="11">The sequence shown here is derived from an EMBL/GenBank/DDBJ whole genome shotgun (WGS) entry which is preliminary data.</text>
</comment>
<evidence type="ECO:0000259" key="9">
    <source>
        <dbReference type="Pfam" id="PF01431"/>
    </source>
</evidence>
<dbReference type="Pfam" id="PF01431">
    <property type="entry name" value="Peptidase_M13"/>
    <property type="match status" value="1"/>
</dbReference>
<feature type="region of interest" description="Disordered" evidence="8">
    <location>
        <begin position="312"/>
        <end position="332"/>
    </location>
</feature>
<evidence type="ECO:0000256" key="2">
    <source>
        <dbReference type="ARBA" id="ARBA00007357"/>
    </source>
</evidence>
<feature type="compositionally biased region" description="Polar residues" evidence="8">
    <location>
        <begin position="88"/>
        <end position="98"/>
    </location>
</feature>
<feature type="region of interest" description="Disordered" evidence="8">
    <location>
        <begin position="237"/>
        <end position="298"/>
    </location>
</feature>
<keyword evidence="4" id="KW-0479">Metal-binding</keyword>
<dbReference type="SUPFAM" id="SSF55486">
    <property type="entry name" value="Metalloproteases ('zincins'), catalytic domain"/>
    <property type="match status" value="1"/>
</dbReference>
<feature type="compositionally biased region" description="Polar residues" evidence="8">
    <location>
        <begin position="318"/>
        <end position="332"/>
    </location>
</feature>